<comment type="caution">
    <text evidence="7">The sequence shown here is derived from an EMBL/GenBank/DDBJ whole genome shotgun (WGS) entry which is preliminary data.</text>
</comment>
<keyword evidence="8" id="KW-1185">Reference proteome</keyword>
<dbReference type="RefSeq" id="WP_120271545.1">
    <property type="nucleotide sequence ID" value="NZ_RAPN01000001.1"/>
</dbReference>
<evidence type="ECO:0000313" key="8">
    <source>
        <dbReference type="Proteomes" id="UP000283387"/>
    </source>
</evidence>
<sequence>MKTSHRILSGLLIIVFSTLFTLSASAWGSTGHRAIAQIAWQQLSDKNKSKIEAILGDSYLPLFATWADDIRSEKDYPLGTIPHYVNMPLGQNYEDSQKNEKGDLVTILNGMLDQFHNPKSTTEEKAVALKIIIHLIGDLHQPMHIGLAEDLGGNTISVKWFNEDSNLHKVWDEDIIDNSRLSYTELARFAGQPSEKELQQLEKGGLIAWVDETHQITQTIYDNLGNKHFSYEYYYMFSPVVLKQIQKAGYRLGYVLNKILDGKQI</sequence>
<keyword evidence="3" id="KW-0255">Endonuclease</keyword>
<dbReference type="GO" id="GO:0004519">
    <property type="term" value="F:endonuclease activity"/>
    <property type="evidence" value="ECO:0007669"/>
    <property type="project" value="UniProtKB-KW"/>
</dbReference>
<protein>
    <submittedName>
        <fullName evidence="7">S1/P1 nuclease</fullName>
    </submittedName>
</protein>
<dbReference type="EMBL" id="RAPN01000001">
    <property type="protein sequence ID" value="RKD90115.1"/>
    <property type="molecule type" value="Genomic_DNA"/>
</dbReference>
<dbReference type="PANTHER" id="PTHR33146">
    <property type="entry name" value="ENDONUCLEASE 4"/>
    <property type="match status" value="1"/>
</dbReference>
<dbReference type="Gene3D" id="1.10.575.10">
    <property type="entry name" value="P1 Nuclease"/>
    <property type="match status" value="1"/>
</dbReference>
<name>A0A419W3Q5_9BACT</name>
<dbReference type="OrthoDB" id="267579at2"/>
<dbReference type="GO" id="GO:0046872">
    <property type="term" value="F:metal ion binding"/>
    <property type="evidence" value="ECO:0007669"/>
    <property type="project" value="UniProtKB-KW"/>
</dbReference>
<evidence type="ECO:0000256" key="4">
    <source>
        <dbReference type="ARBA" id="ARBA00022801"/>
    </source>
</evidence>
<dbReference type="CDD" id="cd11010">
    <property type="entry name" value="S1-P1_nuclease"/>
    <property type="match status" value="1"/>
</dbReference>
<dbReference type="InterPro" id="IPR008947">
    <property type="entry name" value="PLipase_C/P1_nuclease_dom_sf"/>
</dbReference>
<dbReference type="AlphaFoldDB" id="A0A419W3Q5"/>
<gene>
    <name evidence="7" type="ORF">BC643_0451</name>
</gene>
<dbReference type="Pfam" id="PF02265">
    <property type="entry name" value="S1-P1_nuclease"/>
    <property type="match status" value="1"/>
</dbReference>
<proteinExistence type="predicted"/>
<dbReference type="PANTHER" id="PTHR33146:SF26">
    <property type="entry name" value="ENDONUCLEASE 4"/>
    <property type="match status" value="1"/>
</dbReference>
<accession>A0A419W3Q5</accession>
<evidence type="ECO:0000256" key="6">
    <source>
        <dbReference type="ARBA" id="ARBA00023180"/>
    </source>
</evidence>
<dbReference type="GO" id="GO:0003676">
    <property type="term" value="F:nucleic acid binding"/>
    <property type="evidence" value="ECO:0007669"/>
    <property type="project" value="InterPro"/>
</dbReference>
<evidence type="ECO:0000256" key="3">
    <source>
        <dbReference type="ARBA" id="ARBA00022759"/>
    </source>
</evidence>
<reference evidence="7 8" key="1">
    <citation type="submission" date="2018-09" db="EMBL/GenBank/DDBJ databases">
        <title>Genomic Encyclopedia of Archaeal and Bacterial Type Strains, Phase II (KMG-II): from individual species to whole genera.</title>
        <authorList>
            <person name="Goeker M."/>
        </authorList>
    </citation>
    <scope>NUCLEOTIDE SEQUENCE [LARGE SCALE GENOMIC DNA]</scope>
    <source>
        <strain evidence="7 8">DSM 27148</strain>
    </source>
</reference>
<dbReference type="GO" id="GO:0016788">
    <property type="term" value="F:hydrolase activity, acting on ester bonds"/>
    <property type="evidence" value="ECO:0007669"/>
    <property type="project" value="InterPro"/>
</dbReference>
<keyword evidence="2" id="KW-0479">Metal-binding</keyword>
<dbReference type="Proteomes" id="UP000283387">
    <property type="component" value="Unassembled WGS sequence"/>
</dbReference>
<evidence type="ECO:0000256" key="1">
    <source>
        <dbReference type="ARBA" id="ARBA00022722"/>
    </source>
</evidence>
<evidence type="ECO:0000256" key="2">
    <source>
        <dbReference type="ARBA" id="ARBA00022723"/>
    </source>
</evidence>
<keyword evidence="5" id="KW-1015">Disulfide bond</keyword>
<evidence type="ECO:0000256" key="5">
    <source>
        <dbReference type="ARBA" id="ARBA00023157"/>
    </source>
</evidence>
<evidence type="ECO:0000313" key="7">
    <source>
        <dbReference type="EMBL" id="RKD90115.1"/>
    </source>
</evidence>
<dbReference type="GO" id="GO:0006308">
    <property type="term" value="P:DNA catabolic process"/>
    <property type="evidence" value="ECO:0007669"/>
    <property type="project" value="InterPro"/>
</dbReference>
<keyword evidence="6" id="KW-0325">Glycoprotein</keyword>
<dbReference type="InterPro" id="IPR003154">
    <property type="entry name" value="S1/P1nuclease"/>
</dbReference>
<dbReference type="SUPFAM" id="SSF48537">
    <property type="entry name" value="Phospholipase C/P1 nuclease"/>
    <property type="match status" value="1"/>
</dbReference>
<keyword evidence="4" id="KW-0378">Hydrolase</keyword>
<organism evidence="7 8">
    <name type="scientific">Mangrovibacterium diazotrophicum</name>
    <dbReference type="NCBI Taxonomy" id="1261403"/>
    <lineage>
        <taxon>Bacteria</taxon>
        <taxon>Pseudomonadati</taxon>
        <taxon>Bacteroidota</taxon>
        <taxon>Bacteroidia</taxon>
        <taxon>Marinilabiliales</taxon>
        <taxon>Prolixibacteraceae</taxon>
        <taxon>Mangrovibacterium</taxon>
    </lineage>
</organism>
<keyword evidence="1" id="KW-0540">Nuclease</keyword>